<protein>
    <submittedName>
        <fullName evidence="2">Glycosyltransferase family 4 protein</fullName>
        <ecNumber evidence="2">2.4.-.-</ecNumber>
    </submittedName>
</protein>
<evidence type="ECO:0000259" key="1">
    <source>
        <dbReference type="Pfam" id="PF00534"/>
    </source>
</evidence>
<dbReference type="PANTHER" id="PTHR12526:SF623">
    <property type="entry name" value="WABG"/>
    <property type="match status" value="1"/>
</dbReference>
<dbReference type="AlphaFoldDB" id="A0AAQ3LAT7"/>
<dbReference type="GO" id="GO:0016757">
    <property type="term" value="F:glycosyltransferase activity"/>
    <property type="evidence" value="ECO:0007669"/>
    <property type="project" value="UniProtKB-KW"/>
</dbReference>
<dbReference type="KEGG" id="puo:RZN69_19535"/>
<dbReference type="CDD" id="cd03801">
    <property type="entry name" value="GT4_PimA-like"/>
    <property type="match status" value="1"/>
</dbReference>
<dbReference type="InterPro" id="IPR001296">
    <property type="entry name" value="Glyco_trans_1"/>
</dbReference>
<dbReference type="PANTHER" id="PTHR12526">
    <property type="entry name" value="GLYCOSYLTRANSFERASE"/>
    <property type="match status" value="1"/>
</dbReference>
<keyword evidence="2" id="KW-0808">Transferase</keyword>
<reference evidence="2 3" key="1">
    <citation type="submission" date="2023-10" db="EMBL/GenBank/DDBJ databases">
        <title>Rubellicoccus peritrichatus gen. nov., sp. nov., isolated from an algae of coral reef tank.</title>
        <authorList>
            <person name="Luo J."/>
        </authorList>
    </citation>
    <scope>NUCLEOTIDE SEQUENCE [LARGE SCALE GENOMIC DNA]</scope>
    <source>
        <strain evidence="2 3">CR14</strain>
    </source>
</reference>
<dbReference type="RefSeq" id="WP_317833032.1">
    <property type="nucleotide sequence ID" value="NZ_CP136920.1"/>
</dbReference>
<dbReference type="EC" id="2.4.-.-" evidence="2"/>
<name>A0AAQ3LAT7_9BACT</name>
<proteinExistence type="predicted"/>
<dbReference type="EMBL" id="CP136920">
    <property type="protein sequence ID" value="WOO40822.1"/>
    <property type="molecule type" value="Genomic_DNA"/>
</dbReference>
<dbReference type="Gene3D" id="3.40.50.2000">
    <property type="entry name" value="Glycogen Phosphorylase B"/>
    <property type="match status" value="2"/>
</dbReference>
<keyword evidence="2" id="KW-0328">Glycosyltransferase</keyword>
<dbReference type="Pfam" id="PF00534">
    <property type="entry name" value="Glycos_transf_1"/>
    <property type="match status" value="1"/>
</dbReference>
<sequence>MITLSHPTGNANVRQALQALHEDNLLAEFRTTLGFSKTQLDNMPDFLANKLRRRAYNLPPELIQARPLRESLRLMTSGKVFSIDQVYYDLDQVLAESICDDQATHDLRGVYCYEDGAEKTFIEAKKKGLLCFYEQPIGYWRAAQKIYKEEAELQPEWAATLDGLNDSEEKLARKDSELAKADMIFAATSFTRKTLDHFPETLAPIQVIPYGADPSPNPPNHDTESNKLKVLFVGGLSQRKGLSYLFEAVDMVQTAVELTIIGRKGNDSCPLLDSALNKHTWHETLPHHKVIQVMRQNDVLVFPSIFEGFGLVITEAIAQGIPVITTDHTAGPEVIEDGKSGFMVPIRDAKSIAEKLELLHRDRDRLAEMKEAAWKRSKVLFWGSYRATLCKNIRELMHA</sequence>
<keyword evidence="3" id="KW-1185">Reference proteome</keyword>
<organism evidence="2 3">
    <name type="scientific">Rubellicoccus peritrichatus</name>
    <dbReference type="NCBI Taxonomy" id="3080537"/>
    <lineage>
        <taxon>Bacteria</taxon>
        <taxon>Pseudomonadati</taxon>
        <taxon>Verrucomicrobiota</taxon>
        <taxon>Opitutia</taxon>
        <taxon>Puniceicoccales</taxon>
        <taxon>Cerasicoccaceae</taxon>
        <taxon>Rubellicoccus</taxon>
    </lineage>
</organism>
<evidence type="ECO:0000313" key="3">
    <source>
        <dbReference type="Proteomes" id="UP001304300"/>
    </source>
</evidence>
<dbReference type="SUPFAM" id="SSF53756">
    <property type="entry name" value="UDP-Glycosyltransferase/glycogen phosphorylase"/>
    <property type="match status" value="1"/>
</dbReference>
<accession>A0AAQ3LAT7</accession>
<evidence type="ECO:0000313" key="2">
    <source>
        <dbReference type="EMBL" id="WOO40822.1"/>
    </source>
</evidence>
<gene>
    <name evidence="2" type="ORF">RZN69_19535</name>
</gene>
<dbReference type="Proteomes" id="UP001304300">
    <property type="component" value="Chromosome"/>
</dbReference>
<feature type="domain" description="Glycosyl transferase family 1" evidence="1">
    <location>
        <begin position="221"/>
        <end position="375"/>
    </location>
</feature>